<dbReference type="EMBL" id="JABAFA010000001">
    <property type="protein sequence ID" value="NMD97957.1"/>
    <property type="molecule type" value="Genomic_DNA"/>
</dbReference>
<evidence type="ECO:0000259" key="3">
    <source>
        <dbReference type="PROSITE" id="PS01031"/>
    </source>
</evidence>
<evidence type="ECO:0000256" key="2">
    <source>
        <dbReference type="RuleBase" id="RU003616"/>
    </source>
</evidence>
<proteinExistence type="inferred from homology"/>
<dbReference type="AlphaFoldDB" id="A0A848B9B8"/>
<dbReference type="Pfam" id="PF00011">
    <property type="entry name" value="HSP20"/>
    <property type="match status" value="1"/>
</dbReference>
<dbReference type="PROSITE" id="PS01031">
    <property type="entry name" value="SHSP"/>
    <property type="match status" value="1"/>
</dbReference>
<evidence type="ECO:0000313" key="5">
    <source>
        <dbReference type="Proteomes" id="UP000543804"/>
    </source>
</evidence>
<gene>
    <name evidence="4" type="ORF">HF878_00455</name>
</gene>
<reference evidence="4 5" key="1">
    <citation type="submission" date="2020-04" db="EMBL/GenBank/DDBJ databases">
        <authorList>
            <person name="Hitch T.C.A."/>
            <person name="Wylensek D."/>
            <person name="Clavel T."/>
        </authorList>
    </citation>
    <scope>NUCLEOTIDE SEQUENCE [LARGE SCALE GENOMIC DNA]</scope>
    <source>
        <strain evidence="4 5">PG-130-P53-12</strain>
    </source>
</reference>
<dbReference type="SUPFAM" id="SSF49764">
    <property type="entry name" value="HSP20-like chaperones"/>
    <property type="match status" value="1"/>
</dbReference>
<dbReference type="Gene3D" id="2.60.40.790">
    <property type="match status" value="1"/>
</dbReference>
<dbReference type="InterPro" id="IPR002068">
    <property type="entry name" value="A-crystallin/Hsp20_dom"/>
</dbReference>
<keyword evidence="5" id="KW-1185">Reference proteome</keyword>
<dbReference type="PANTHER" id="PTHR11527">
    <property type="entry name" value="HEAT-SHOCK PROTEIN 20 FAMILY MEMBER"/>
    <property type="match status" value="1"/>
</dbReference>
<feature type="domain" description="SHSP" evidence="3">
    <location>
        <begin position="37"/>
        <end position="149"/>
    </location>
</feature>
<comment type="caution">
    <text evidence="4">The sequence shown here is derived from an EMBL/GenBank/DDBJ whole genome shotgun (WGS) entry which is preliminary data.</text>
</comment>
<evidence type="ECO:0000256" key="1">
    <source>
        <dbReference type="PROSITE-ProRule" id="PRU00285"/>
    </source>
</evidence>
<comment type="similarity">
    <text evidence="1 2">Belongs to the small heat shock protein (HSP20) family.</text>
</comment>
<organism evidence="4 5">
    <name type="scientific">Selenomonas bovis</name>
    <dbReference type="NCBI Taxonomy" id="416586"/>
    <lineage>
        <taxon>Bacteria</taxon>
        <taxon>Bacillati</taxon>
        <taxon>Bacillota</taxon>
        <taxon>Negativicutes</taxon>
        <taxon>Selenomonadales</taxon>
        <taxon>Selenomonadaceae</taxon>
        <taxon>Selenomonas</taxon>
    </lineage>
</organism>
<sequence>MFRTIPFHFKNNASEKSREVLDRFWDFAMEQAHNPVGRAASVIFPFRVDAIELSDRYELFAELPGFTKEEITVAYEGDCRLTIRAERPEPEMESVRYLCRERRTGTFERSFEIDDIDKDAVTVSFENGVLHIVLPKVQVDADKMVYDIK</sequence>
<dbReference type="Proteomes" id="UP000543804">
    <property type="component" value="Unassembled WGS sequence"/>
</dbReference>
<dbReference type="RefSeq" id="WP_019543225.1">
    <property type="nucleotide sequence ID" value="NZ_JABAFA010000001.1"/>
</dbReference>
<evidence type="ECO:0000313" key="4">
    <source>
        <dbReference type="EMBL" id="NMD97957.1"/>
    </source>
</evidence>
<protein>
    <submittedName>
        <fullName evidence="4">Hsp20 family protein</fullName>
    </submittedName>
</protein>
<dbReference type="InterPro" id="IPR031107">
    <property type="entry name" value="Small_HSP"/>
</dbReference>
<accession>A0A848B9B8</accession>
<name>A0A848B9B8_9FIRM</name>
<dbReference type="InterPro" id="IPR008978">
    <property type="entry name" value="HSP20-like_chaperone"/>
</dbReference>